<accession>A0A364VC74</accession>
<reference evidence="1 2" key="1">
    <citation type="journal article" date="2018" name="Syst. Appl. Microbiol.">
        <title>Corynebacterium heidelbergense sp. nov., isolated from the preen glands of Egyptian geese (Alopochen aegyptiacus).</title>
        <authorList>
            <person name="Braun M.S."/>
            <person name="Wang E."/>
            <person name="Zimmermann S."/>
            <person name="Wink M."/>
        </authorList>
    </citation>
    <scope>NUCLEOTIDE SEQUENCE [LARGE SCALE GENOMIC DNA]</scope>
    <source>
        <strain evidence="1 2">DSM 104638</strain>
    </source>
</reference>
<organism evidence="1 2">
    <name type="scientific">Corynebacterium heidelbergense</name>
    <dbReference type="NCBI Taxonomy" id="2055947"/>
    <lineage>
        <taxon>Bacteria</taxon>
        <taxon>Bacillati</taxon>
        <taxon>Actinomycetota</taxon>
        <taxon>Actinomycetes</taxon>
        <taxon>Mycobacteriales</taxon>
        <taxon>Corynebacteriaceae</taxon>
        <taxon>Corynebacterium</taxon>
    </lineage>
</organism>
<protein>
    <recommendedName>
        <fullName evidence="3">Head-tail adaptor protein</fullName>
    </recommendedName>
</protein>
<dbReference type="EMBL" id="PHQP01000022">
    <property type="protein sequence ID" value="RAV34253.1"/>
    <property type="molecule type" value="Genomic_DNA"/>
</dbReference>
<comment type="caution">
    <text evidence="1">The sequence shown here is derived from an EMBL/GenBank/DDBJ whole genome shotgun (WGS) entry which is preliminary data.</text>
</comment>
<gene>
    <name evidence="1" type="ORF">CWC39_04170</name>
</gene>
<dbReference type="RefSeq" id="WP_112769256.1">
    <property type="nucleotide sequence ID" value="NZ_CP063191.1"/>
</dbReference>
<name>A0A364VC74_9CORY</name>
<sequence length="125" mass="13576">MGLRSNTSATDRVVVVLREMRPGKRGVDVPTEIGRVSCLGRMQESTSTDVQAYAAAGETGVLNLKRFYTRVFPGDDLSQVIDADGVLWNVVGEPKRHRGSRGTARDVVALRQSGVRRGVRDGHGL</sequence>
<dbReference type="AlphaFoldDB" id="A0A364VC74"/>
<proteinExistence type="predicted"/>
<dbReference type="Proteomes" id="UP000251047">
    <property type="component" value="Unassembled WGS sequence"/>
</dbReference>
<evidence type="ECO:0008006" key="3">
    <source>
        <dbReference type="Google" id="ProtNLM"/>
    </source>
</evidence>
<evidence type="ECO:0000313" key="1">
    <source>
        <dbReference type="EMBL" id="RAV34253.1"/>
    </source>
</evidence>
<evidence type="ECO:0000313" key="2">
    <source>
        <dbReference type="Proteomes" id="UP000251047"/>
    </source>
</evidence>
<dbReference type="OrthoDB" id="4413376at2"/>